<dbReference type="EMBL" id="DUHE01000049">
    <property type="protein sequence ID" value="HII83549.1"/>
    <property type="molecule type" value="Genomic_DNA"/>
</dbReference>
<gene>
    <name evidence="4" type="ORF">HA271_01630</name>
</gene>
<dbReference type="InterPro" id="IPR015854">
    <property type="entry name" value="ABC_transpr_LolD-like"/>
</dbReference>
<organism evidence="4 5">
    <name type="scientific">Methanobacterium subterraneum</name>
    <dbReference type="NCBI Taxonomy" id="59277"/>
    <lineage>
        <taxon>Archaea</taxon>
        <taxon>Methanobacteriati</taxon>
        <taxon>Methanobacteriota</taxon>
        <taxon>Methanomada group</taxon>
        <taxon>Methanobacteria</taxon>
        <taxon>Methanobacteriales</taxon>
        <taxon>Methanobacteriaceae</taxon>
        <taxon>Methanobacterium</taxon>
    </lineage>
</organism>
<protein>
    <submittedName>
        <fullName evidence="4">ATP-binding cassette domain-containing protein</fullName>
    </submittedName>
</protein>
<name>A0A7J4TK03_9EURY</name>
<dbReference type="PANTHER" id="PTHR24220">
    <property type="entry name" value="IMPORT ATP-BINDING PROTEIN"/>
    <property type="match status" value="1"/>
</dbReference>
<feature type="domain" description="ABC transporter" evidence="3">
    <location>
        <begin position="7"/>
        <end position="223"/>
    </location>
</feature>
<evidence type="ECO:0000256" key="2">
    <source>
        <dbReference type="ARBA" id="ARBA00022840"/>
    </source>
</evidence>
<dbReference type="Proteomes" id="UP000586031">
    <property type="component" value="Unassembled WGS sequence"/>
</dbReference>
<dbReference type="GO" id="GO:0016887">
    <property type="term" value="F:ATP hydrolysis activity"/>
    <property type="evidence" value="ECO:0007669"/>
    <property type="project" value="InterPro"/>
</dbReference>
<dbReference type="InterPro" id="IPR003439">
    <property type="entry name" value="ABC_transporter-like_ATP-bd"/>
</dbReference>
<comment type="caution">
    <text evidence="4">The sequence shown here is derived from an EMBL/GenBank/DDBJ whole genome shotgun (WGS) entry which is preliminary data.</text>
</comment>
<dbReference type="InterPro" id="IPR027417">
    <property type="entry name" value="P-loop_NTPase"/>
</dbReference>
<proteinExistence type="predicted"/>
<evidence type="ECO:0000256" key="1">
    <source>
        <dbReference type="ARBA" id="ARBA00022741"/>
    </source>
</evidence>
<dbReference type="SMART" id="SM00382">
    <property type="entry name" value="AAA"/>
    <property type="match status" value="1"/>
</dbReference>
<dbReference type="SUPFAM" id="SSF52540">
    <property type="entry name" value="P-loop containing nucleoside triphosphate hydrolases"/>
    <property type="match status" value="1"/>
</dbReference>
<accession>A0A7J4TK03</accession>
<dbReference type="Gene3D" id="3.40.50.300">
    <property type="entry name" value="P-loop containing nucleotide triphosphate hydrolases"/>
    <property type="match status" value="1"/>
</dbReference>
<keyword evidence="2 4" id="KW-0067">ATP-binding</keyword>
<evidence type="ECO:0000313" key="4">
    <source>
        <dbReference type="EMBL" id="HII83549.1"/>
    </source>
</evidence>
<dbReference type="GO" id="GO:0022857">
    <property type="term" value="F:transmembrane transporter activity"/>
    <property type="evidence" value="ECO:0007669"/>
    <property type="project" value="TreeGrafter"/>
</dbReference>
<evidence type="ECO:0000313" key="5">
    <source>
        <dbReference type="Proteomes" id="UP000586031"/>
    </source>
</evidence>
<dbReference type="AlphaFoldDB" id="A0A7J4TK03"/>
<dbReference type="InterPro" id="IPR003593">
    <property type="entry name" value="AAA+_ATPase"/>
</dbReference>
<dbReference type="GO" id="GO:0005886">
    <property type="term" value="C:plasma membrane"/>
    <property type="evidence" value="ECO:0007669"/>
    <property type="project" value="TreeGrafter"/>
</dbReference>
<evidence type="ECO:0000259" key="3">
    <source>
        <dbReference type="PROSITE" id="PS50893"/>
    </source>
</evidence>
<keyword evidence="1" id="KW-0547">Nucleotide-binding</keyword>
<sequence length="223" mass="24953">MATEEILTFKDVNKVYEKGGMEVSALKGLSFTLTSGTHTLVYGPSGAGKTSLIYLAGLIKKPSAGDISVKGISTLDLSEDQRSKLIRNEVGFIFRRANLLPHLTVFENVVLPLVSSDRDRAMELLEKVEVDNWNRFPDELSIEEEQKVALARSLVNNPSILLANEPTAELDLKATENFLELLEKMENITILMTSSQNSFHEFFKEAYRLEYGIIKLYSSESKS</sequence>
<reference evidence="5" key="1">
    <citation type="journal article" date="2020" name="bioRxiv">
        <title>A rank-normalized archaeal taxonomy based on genome phylogeny resolves widespread incomplete and uneven classifications.</title>
        <authorList>
            <person name="Rinke C."/>
            <person name="Chuvochina M."/>
            <person name="Mussig A.J."/>
            <person name="Chaumeil P.-A."/>
            <person name="Waite D.W."/>
            <person name="Whitman W.B."/>
            <person name="Parks D.H."/>
            <person name="Hugenholtz P."/>
        </authorList>
    </citation>
    <scope>NUCLEOTIDE SEQUENCE [LARGE SCALE GENOMIC DNA]</scope>
</reference>
<dbReference type="PROSITE" id="PS50893">
    <property type="entry name" value="ABC_TRANSPORTER_2"/>
    <property type="match status" value="1"/>
</dbReference>
<dbReference type="GO" id="GO:0005524">
    <property type="term" value="F:ATP binding"/>
    <property type="evidence" value="ECO:0007669"/>
    <property type="project" value="UniProtKB-KW"/>
</dbReference>
<dbReference type="Pfam" id="PF00005">
    <property type="entry name" value="ABC_tran"/>
    <property type="match status" value="1"/>
</dbReference>